<reference evidence="4 5" key="1">
    <citation type="journal article" date="2018" name="Front. Microbiol.">
        <title>Genome-Wide Analysis of Corynespora cassiicola Leaf Fall Disease Putative Effectors.</title>
        <authorList>
            <person name="Lopez D."/>
            <person name="Ribeiro S."/>
            <person name="Label P."/>
            <person name="Fumanal B."/>
            <person name="Venisse J.S."/>
            <person name="Kohler A."/>
            <person name="de Oliveira R.R."/>
            <person name="Labutti K."/>
            <person name="Lipzen A."/>
            <person name="Lail K."/>
            <person name="Bauer D."/>
            <person name="Ohm R.A."/>
            <person name="Barry K.W."/>
            <person name="Spatafora J."/>
            <person name="Grigoriev I.V."/>
            <person name="Martin F.M."/>
            <person name="Pujade-Renaud V."/>
        </authorList>
    </citation>
    <scope>NUCLEOTIDE SEQUENCE [LARGE SCALE GENOMIC DNA]</scope>
    <source>
        <strain evidence="4 5">Philippines</strain>
    </source>
</reference>
<dbReference type="InterPro" id="IPR008030">
    <property type="entry name" value="NmrA-like"/>
</dbReference>
<evidence type="ECO:0000256" key="2">
    <source>
        <dbReference type="ARBA" id="ARBA00023002"/>
    </source>
</evidence>
<keyword evidence="5" id="KW-1185">Reference proteome</keyword>
<evidence type="ECO:0000256" key="1">
    <source>
        <dbReference type="ARBA" id="ARBA00022857"/>
    </source>
</evidence>
<dbReference type="CDD" id="cd05259">
    <property type="entry name" value="PCBER_SDR_a"/>
    <property type="match status" value="1"/>
</dbReference>
<feature type="domain" description="NmrA-like" evidence="3">
    <location>
        <begin position="5"/>
        <end position="240"/>
    </location>
</feature>
<evidence type="ECO:0000259" key="3">
    <source>
        <dbReference type="Pfam" id="PF05368"/>
    </source>
</evidence>
<sequence>MTSLKSIAVVGASGNLGQAIVPFLIRANFNVTAICRSDSTASFAENINVIKTEYTLGPLTEFLKGQDVVLCVLDPAALAAEAVVIDAATSAGVKWFIPSEFGHNTADERVLSSLPLLKGKTDIVTKLESKKASGLNWVGIVTGLFFDWCLSRDFLGFNIKEKTALIWDEGDTKFHSTNIGDIGMALVNLLSNPGTLEKVKNTYVYISSFEVTQNEILLELERATGTTFQVRRFSSEDMKQSALKSLAQGDRSAVGVLLQYVAWGNEGLGHFDKLAQEGNAMLLRSPQESLKSTIKRVVKFTEESYKAAL</sequence>
<name>A0A2T2N0J9_CORCC</name>
<gene>
    <name evidence="4" type="ORF">BS50DRAFT_661318</name>
</gene>
<dbReference type="Gene3D" id="3.40.50.720">
    <property type="entry name" value="NAD(P)-binding Rossmann-like Domain"/>
    <property type="match status" value="1"/>
</dbReference>
<dbReference type="AlphaFoldDB" id="A0A2T2N0J9"/>
<keyword evidence="2" id="KW-0560">Oxidoreductase</keyword>
<dbReference type="GO" id="GO:0016491">
    <property type="term" value="F:oxidoreductase activity"/>
    <property type="evidence" value="ECO:0007669"/>
    <property type="project" value="UniProtKB-KW"/>
</dbReference>
<dbReference type="InterPro" id="IPR051609">
    <property type="entry name" value="NmrA/Isoflavone_reductase-like"/>
</dbReference>
<dbReference type="PANTHER" id="PTHR47706">
    <property type="entry name" value="NMRA-LIKE FAMILY PROTEIN"/>
    <property type="match status" value="1"/>
</dbReference>
<dbReference type="SUPFAM" id="SSF51735">
    <property type="entry name" value="NAD(P)-binding Rossmann-fold domains"/>
    <property type="match status" value="1"/>
</dbReference>
<accession>A0A2T2N0J9</accession>
<dbReference type="OrthoDB" id="9984533at2759"/>
<organism evidence="4 5">
    <name type="scientific">Corynespora cassiicola Philippines</name>
    <dbReference type="NCBI Taxonomy" id="1448308"/>
    <lineage>
        <taxon>Eukaryota</taxon>
        <taxon>Fungi</taxon>
        <taxon>Dikarya</taxon>
        <taxon>Ascomycota</taxon>
        <taxon>Pezizomycotina</taxon>
        <taxon>Dothideomycetes</taxon>
        <taxon>Pleosporomycetidae</taxon>
        <taxon>Pleosporales</taxon>
        <taxon>Corynesporascaceae</taxon>
        <taxon>Corynespora</taxon>
    </lineage>
</organism>
<keyword evidence="1" id="KW-0521">NADP</keyword>
<dbReference type="Gene3D" id="3.90.25.10">
    <property type="entry name" value="UDP-galactose 4-epimerase, domain 1"/>
    <property type="match status" value="1"/>
</dbReference>
<dbReference type="InterPro" id="IPR036291">
    <property type="entry name" value="NAD(P)-bd_dom_sf"/>
</dbReference>
<dbReference type="EMBL" id="KZ678175">
    <property type="protein sequence ID" value="PSN58963.1"/>
    <property type="molecule type" value="Genomic_DNA"/>
</dbReference>
<dbReference type="InterPro" id="IPR045312">
    <property type="entry name" value="PCBER-like"/>
</dbReference>
<dbReference type="Proteomes" id="UP000240883">
    <property type="component" value="Unassembled WGS sequence"/>
</dbReference>
<dbReference type="Pfam" id="PF05368">
    <property type="entry name" value="NmrA"/>
    <property type="match status" value="1"/>
</dbReference>
<evidence type="ECO:0000313" key="5">
    <source>
        <dbReference type="Proteomes" id="UP000240883"/>
    </source>
</evidence>
<protein>
    <submittedName>
        <fullName evidence="4">NAD(P)-binding protein</fullName>
    </submittedName>
</protein>
<dbReference type="PANTHER" id="PTHR47706:SF9">
    <property type="entry name" value="NMRA-LIKE DOMAIN-CONTAINING PROTEIN-RELATED"/>
    <property type="match status" value="1"/>
</dbReference>
<evidence type="ECO:0000313" key="4">
    <source>
        <dbReference type="EMBL" id="PSN58963.1"/>
    </source>
</evidence>
<proteinExistence type="predicted"/>